<dbReference type="GO" id="GO:0043200">
    <property type="term" value="P:response to amino acid"/>
    <property type="evidence" value="ECO:0007669"/>
    <property type="project" value="TreeGrafter"/>
</dbReference>
<accession>C7R4N6</accession>
<dbReference type="eggNOG" id="COG1522">
    <property type="taxonomic scope" value="Bacteria"/>
</dbReference>
<dbReference type="HOGENOM" id="CLU_170329_3_0_11"/>
<dbReference type="OrthoDB" id="70544at2"/>
<sequence>MPTAIVMIDTDQALIPEVATEVATIDGVSDVYSVTGDVDLIAIVRVADHHEFAHVIADRIGKTQGVIKTRTYLAFREFSQHDLDVAFDLGLDT</sequence>
<gene>
    <name evidence="2" type="ordered locus">Jden_1443</name>
</gene>
<reference evidence="2 3" key="1">
    <citation type="journal article" date="2009" name="Stand. Genomic Sci.">
        <title>Complete genome sequence of Jonesia denitrificans type strain (Prevot 55134).</title>
        <authorList>
            <person name="Pukall R."/>
            <person name="Gehrich-Schroter G."/>
            <person name="Lapidus A."/>
            <person name="Nolan M."/>
            <person name="Glavina Del Rio T."/>
            <person name="Lucas S."/>
            <person name="Chen F."/>
            <person name="Tice H."/>
            <person name="Pitluck S."/>
            <person name="Cheng J.F."/>
            <person name="Copeland A."/>
            <person name="Saunders E."/>
            <person name="Brettin T."/>
            <person name="Detter J.C."/>
            <person name="Bruce D."/>
            <person name="Goodwin L."/>
            <person name="Pati A."/>
            <person name="Ivanova N."/>
            <person name="Mavromatis K."/>
            <person name="Ovchinnikova G."/>
            <person name="Chen A."/>
            <person name="Palaniappan K."/>
            <person name="Land M."/>
            <person name="Hauser L."/>
            <person name="Chang Y.J."/>
            <person name="Jeffries C.D."/>
            <person name="Chain P."/>
            <person name="Goker M."/>
            <person name="Bristow J."/>
            <person name="Eisen J.A."/>
            <person name="Markowitz V."/>
            <person name="Hugenholtz P."/>
            <person name="Kyrpides N.C."/>
            <person name="Klenk H.P."/>
            <person name="Han C."/>
        </authorList>
    </citation>
    <scope>NUCLEOTIDE SEQUENCE [LARGE SCALE GENOMIC DNA]</scope>
    <source>
        <strain evidence="3">ATCC 14870 / DSM 20603 / BCRC 15368 / CIP 55.134 / JCM 11481 / NBRC 15587 / NCTC 10816 / Prevot 55134</strain>
    </source>
</reference>
<dbReference type="Pfam" id="PF01037">
    <property type="entry name" value="AsnC_trans_reg"/>
    <property type="match status" value="1"/>
</dbReference>
<dbReference type="InterPro" id="IPR011008">
    <property type="entry name" value="Dimeric_a/b-barrel"/>
</dbReference>
<dbReference type="SUPFAM" id="SSF54909">
    <property type="entry name" value="Dimeric alpha+beta barrel"/>
    <property type="match status" value="1"/>
</dbReference>
<dbReference type="Proteomes" id="UP000000628">
    <property type="component" value="Chromosome"/>
</dbReference>
<evidence type="ECO:0000313" key="2">
    <source>
        <dbReference type="EMBL" id="ACV09093.1"/>
    </source>
</evidence>
<dbReference type="PANTHER" id="PTHR30154:SF34">
    <property type="entry name" value="TRANSCRIPTIONAL REGULATOR AZLB"/>
    <property type="match status" value="1"/>
</dbReference>
<dbReference type="GO" id="GO:0043565">
    <property type="term" value="F:sequence-specific DNA binding"/>
    <property type="evidence" value="ECO:0007669"/>
    <property type="project" value="TreeGrafter"/>
</dbReference>
<dbReference type="PANTHER" id="PTHR30154">
    <property type="entry name" value="LEUCINE-RESPONSIVE REGULATORY PROTEIN"/>
    <property type="match status" value="1"/>
</dbReference>
<dbReference type="STRING" id="471856.Jden_1443"/>
<dbReference type="RefSeq" id="WP_015771721.1">
    <property type="nucleotide sequence ID" value="NC_013174.1"/>
</dbReference>
<dbReference type="KEGG" id="jde:Jden_1443"/>
<dbReference type="InterPro" id="IPR019887">
    <property type="entry name" value="Tscrpt_reg_AsnC/Lrp_C"/>
</dbReference>
<organism evidence="2 3">
    <name type="scientific">Jonesia denitrificans (strain ATCC 14870 / DSM 20603 / BCRC 15368 / CIP 55.134 / JCM 11481 / NBRC 15587 / NCTC 10816 / Prevot 55134)</name>
    <name type="common">Listeria denitrificans</name>
    <dbReference type="NCBI Taxonomy" id="471856"/>
    <lineage>
        <taxon>Bacteria</taxon>
        <taxon>Bacillati</taxon>
        <taxon>Actinomycetota</taxon>
        <taxon>Actinomycetes</taxon>
        <taxon>Micrococcales</taxon>
        <taxon>Jonesiaceae</taxon>
        <taxon>Jonesia</taxon>
    </lineage>
</organism>
<proteinExistence type="predicted"/>
<evidence type="ECO:0000313" key="3">
    <source>
        <dbReference type="Proteomes" id="UP000000628"/>
    </source>
</evidence>
<keyword evidence="3" id="KW-1185">Reference proteome</keyword>
<protein>
    <submittedName>
        <fullName evidence="2">Transcriptional regulator, AsnC family</fullName>
    </submittedName>
</protein>
<feature type="domain" description="Transcription regulator AsnC/Lrp ligand binding" evidence="1">
    <location>
        <begin position="6"/>
        <end position="77"/>
    </location>
</feature>
<dbReference type="Gene3D" id="3.30.70.920">
    <property type="match status" value="1"/>
</dbReference>
<dbReference type="EMBL" id="CP001706">
    <property type="protein sequence ID" value="ACV09093.1"/>
    <property type="molecule type" value="Genomic_DNA"/>
</dbReference>
<dbReference type="AlphaFoldDB" id="C7R4N6"/>
<name>C7R4N6_JONDD</name>
<evidence type="ECO:0000259" key="1">
    <source>
        <dbReference type="Pfam" id="PF01037"/>
    </source>
</evidence>
<dbReference type="GO" id="GO:0005829">
    <property type="term" value="C:cytosol"/>
    <property type="evidence" value="ECO:0007669"/>
    <property type="project" value="TreeGrafter"/>
</dbReference>